<proteinExistence type="predicted"/>
<sequence>MGNEMIKSMNKTQKQQPNEPTISSDQVNQSTNNKKGTFNFCPNCGQKATGANFCPNCGQKLV</sequence>
<organism evidence="3 4">
    <name type="scientific">Oceanobacillus piezotolerans</name>
    <dbReference type="NCBI Taxonomy" id="2448030"/>
    <lineage>
        <taxon>Bacteria</taxon>
        <taxon>Bacillati</taxon>
        <taxon>Bacillota</taxon>
        <taxon>Bacilli</taxon>
        <taxon>Bacillales</taxon>
        <taxon>Bacillaceae</taxon>
        <taxon>Oceanobacillus</taxon>
    </lineage>
</organism>
<accession>A0A498DBX0</accession>
<dbReference type="InterPro" id="IPR059113">
    <property type="entry name" value="Znf_ribbon"/>
</dbReference>
<evidence type="ECO:0000259" key="2">
    <source>
        <dbReference type="Pfam" id="PF13248"/>
    </source>
</evidence>
<dbReference type="InterPro" id="IPR029037">
    <property type="entry name" value="DUF1407/YfgJ-like_sf"/>
</dbReference>
<evidence type="ECO:0000313" key="4">
    <source>
        <dbReference type="Proteomes" id="UP000270219"/>
    </source>
</evidence>
<gene>
    <name evidence="3" type="ORF">D8M04_00090</name>
</gene>
<dbReference type="OrthoDB" id="9764015at2"/>
<keyword evidence="4" id="KW-1185">Reference proteome</keyword>
<dbReference type="Pfam" id="PF13248">
    <property type="entry name" value="Zn_ribbon_3"/>
    <property type="match status" value="1"/>
</dbReference>
<dbReference type="EMBL" id="RCHR01000001">
    <property type="protein sequence ID" value="RLL47722.1"/>
    <property type="molecule type" value="Genomic_DNA"/>
</dbReference>
<evidence type="ECO:0000313" key="3">
    <source>
        <dbReference type="EMBL" id="RLL47722.1"/>
    </source>
</evidence>
<name>A0A498DBX0_9BACI</name>
<comment type="caution">
    <text evidence="3">The sequence shown here is derived from an EMBL/GenBank/DDBJ whole genome shotgun (WGS) entry which is preliminary data.</text>
</comment>
<feature type="compositionally biased region" description="Polar residues" evidence="1">
    <location>
        <begin position="9"/>
        <end position="32"/>
    </location>
</feature>
<feature type="region of interest" description="Disordered" evidence="1">
    <location>
        <begin position="1"/>
        <end position="32"/>
    </location>
</feature>
<dbReference type="Proteomes" id="UP000270219">
    <property type="component" value="Unassembled WGS sequence"/>
</dbReference>
<dbReference type="AlphaFoldDB" id="A0A498DBX0"/>
<protein>
    <recommendedName>
        <fullName evidence="2">Putative zinc-ribbon domain-containing protein</fullName>
    </recommendedName>
</protein>
<dbReference type="Gene3D" id="2.10.290.10">
    <property type="entry name" value="YfgJ-like"/>
    <property type="match status" value="1"/>
</dbReference>
<feature type="domain" description="Putative zinc-ribbon" evidence="2">
    <location>
        <begin position="41"/>
        <end position="61"/>
    </location>
</feature>
<reference evidence="3 4" key="1">
    <citation type="submission" date="2018-10" db="EMBL/GenBank/DDBJ databases">
        <title>Oceanobacillus sp. YLB-02 draft genome.</title>
        <authorList>
            <person name="Yu L."/>
        </authorList>
    </citation>
    <scope>NUCLEOTIDE SEQUENCE [LARGE SCALE GENOMIC DNA]</scope>
    <source>
        <strain evidence="3 4">YLB-02</strain>
    </source>
</reference>
<dbReference type="RefSeq" id="WP_121520186.1">
    <property type="nucleotide sequence ID" value="NZ_RCHR01000001.1"/>
</dbReference>
<evidence type="ECO:0000256" key="1">
    <source>
        <dbReference type="SAM" id="MobiDB-lite"/>
    </source>
</evidence>